<proteinExistence type="predicted"/>
<evidence type="ECO:0000313" key="2">
    <source>
        <dbReference type="Proteomes" id="UP001194746"/>
    </source>
</evidence>
<dbReference type="EMBL" id="VCAU01000004">
    <property type="protein sequence ID" value="KAF9894283.1"/>
    <property type="molecule type" value="Genomic_DNA"/>
</dbReference>
<organism evidence="1 2">
    <name type="scientific">Aspergillus nanangensis</name>
    <dbReference type="NCBI Taxonomy" id="2582783"/>
    <lineage>
        <taxon>Eukaryota</taxon>
        <taxon>Fungi</taxon>
        <taxon>Dikarya</taxon>
        <taxon>Ascomycota</taxon>
        <taxon>Pezizomycotina</taxon>
        <taxon>Eurotiomycetes</taxon>
        <taxon>Eurotiomycetidae</taxon>
        <taxon>Eurotiales</taxon>
        <taxon>Aspergillaceae</taxon>
        <taxon>Aspergillus</taxon>
        <taxon>Aspergillus subgen. Circumdati</taxon>
    </lineage>
</organism>
<sequence>MQAKAYKMLKAPITLVKPVSNISCIFIPLLEYLVKKIQDPTSNMKLLACFLVGVYATTSLARPIRSPNAGPNAEAECGPLGVMYYDPDELPKGFDPSGVRKCAEHPLGHDRPTEC</sequence>
<accession>A0AAD4H030</accession>
<reference evidence="1" key="1">
    <citation type="journal article" date="2019" name="Beilstein J. Org. Chem.">
        <title>Nanangenines: drimane sesquiterpenoids as the dominant metabolite cohort of a novel Australian fungus, Aspergillus nanangensis.</title>
        <authorList>
            <person name="Lacey H.J."/>
            <person name="Gilchrist C.L.M."/>
            <person name="Crombie A."/>
            <person name="Kalaitzis J.A."/>
            <person name="Vuong D."/>
            <person name="Rutledge P.J."/>
            <person name="Turner P."/>
            <person name="Pitt J.I."/>
            <person name="Lacey E."/>
            <person name="Chooi Y.H."/>
            <person name="Piggott A.M."/>
        </authorList>
    </citation>
    <scope>NUCLEOTIDE SEQUENCE</scope>
    <source>
        <strain evidence="1">MST-FP2251</strain>
    </source>
</reference>
<name>A0AAD4H030_ASPNN</name>
<reference evidence="1" key="2">
    <citation type="submission" date="2020-02" db="EMBL/GenBank/DDBJ databases">
        <authorList>
            <person name="Gilchrist C.L.M."/>
            <person name="Chooi Y.-H."/>
        </authorList>
    </citation>
    <scope>NUCLEOTIDE SEQUENCE</scope>
    <source>
        <strain evidence="1">MST-FP2251</strain>
    </source>
</reference>
<protein>
    <submittedName>
        <fullName evidence="1">Uncharacterized protein</fullName>
    </submittedName>
</protein>
<dbReference type="AlphaFoldDB" id="A0AAD4H030"/>
<dbReference type="Proteomes" id="UP001194746">
    <property type="component" value="Unassembled WGS sequence"/>
</dbReference>
<gene>
    <name evidence="1" type="ORF">FE257_007786</name>
</gene>
<keyword evidence="2" id="KW-1185">Reference proteome</keyword>
<comment type="caution">
    <text evidence="1">The sequence shown here is derived from an EMBL/GenBank/DDBJ whole genome shotgun (WGS) entry which is preliminary data.</text>
</comment>
<evidence type="ECO:0000313" key="1">
    <source>
        <dbReference type="EMBL" id="KAF9894283.1"/>
    </source>
</evidence>